<keyword evidence="3 7" id="KW-0645">Protease</keyword>
<dbReference type="PROSITE" id="PS00131">
    <property type="entry name" value="CARBOXYPEPT_SER_SER"/>
    <property type="match status" value="1"/>
</dbReference>
<dbReference type="KEGG" id="aqu:100639462"/>
<evidence type="ECO:0000256" key="2">
    <source>
        <dbReference type="ARBA" id="ARBA00022645"/>
    </source>
</evidence>
<dbReference type="PRINTS" id="PR00724">
    <property type="entry name" value="CRBOXYPTASEC"/>
</dbReference>
<sequence>MAVLLAFAAFLLFSSSPALSYTWPDNVTQYSGYMDLTEQHGVAYFYWFFESRSDPSNDPLVLWLTGGPGCSSLLALFGENGPFLLNTTDTPAYNPYSWNSFANLLYVDQPAGTGFSFITDKAKHDTNEGEIAGALWNFIVMFYEKYPKYSEHDLYIIGESYAGHYVPAIGRYISKLDIAYATNLKGIAIGNGWVDPLIQYGQYAPYAYANGLIDKAVLDTAAGMYDVCKELIKSGVWPVAFEECQLIETLVLTA</sequence>
<name>A0AAN0IJ45_AMPQE</name>
<organism evidence="8 9">
    <name type="scientific">Amphimedon queenslandica</name>
    <name type="common">Sponge</name>
    <dbReference type="NCBI Taxonomy" id="400682"/>
    <lineage>
        <taxon>Eukaryota</taxon>
        <taxon>Metazoa</taxon>
        <taxon>Porifera</taxon>
        <taxon>Demospongiae</taxon>
        <taxon>Heteroscleromorpha</taxon>
        <taxon>Haplosclerida</taxon>
        <taxon>Niphatidae</taxon>
        <taxon>Amphimedon</taxon>
    </lineage>
</organism>
<keyword evidence="4 7" id="KW-0732">Signal</keyword>
<protein>
    <recommendedName>
        <fullName evidence="7">Carboxypeptidase</fullName>
        <ecNumber evidence="7">3.4.16.-</ecNumber>
    </recommendedName>
</protein>
<keyword evidence="9" id="KW-1185">Reference proteome</keyword>
<dbReference type="GO" id="GO:0006508">
    <property type="term" value="P:proteolysis"/>
    <property type="evidence" value="ECO:0007669"/>
    <property type="project" value="UniProtKB-KW"/>
</dbReference>
<feature type="signal peptide" evidence="7">
    <location>
        <begin position="1"/>
        <end position="20"/>
    </location>
</feature>
<feature type="chain" id="PRO_5042664785" description="Carboxypeptidase" evidence="7">
    <location>
        <begin position="21"/>
        <end position="254"/>
    </location>
</feature>
<dbReference type="InterPro" id="IPR001563">
    <property type="entry name" value="Peptidase_S10"/>
</dbReference>
<comment type="similarity">
    <text evidence="1 7">Belongs to the peptidase S10 family.</text>
</comment>
<dbReference type="GO" id="GO:0004185">
    <property type="term" value="F:serine-type carboxypeptidase activity"/>
    <property type="evidence" value="ECO:0007669"/>
    <property type="project" value="UniProtKB-UniRule"/>
</dbReference>
<dbReference type="AlphaFoldDB" id="A0AAN0IJ45"/>
<dbReference type="PANTHER" id="PTHR11802">
    <property type="entry name" value="SERINE PROTEASE FAMILY S10 SERINE CARBOXYPEPTIDASE"/>
    <property type="match status" value="1"/>
</dbReference>
<proteinExistence type="inferred from homology"/>
<dbReference type="PANTHER" id="PTHR11802:SF113">
    <property type="entry name" value="SERINE CARBOXYPEPTIDASE CTSA-4.1"/>
    <property type="match status" value="1"/>
</dbReference>
<dbReference type="InterPro" id="IPR029058">
    <property type="entry name" value="AB_hydrolase_fold"/>
</dbReference>
<dbReference type="RefSeq" id="XP_003390988.3">
    <property type="nucleotide sequence ID" value="XM_003390940.3"/>
</dbReference>
<dbReference type="EC" id="3.4.16.-" evidence="7"/>
<reference evidence="8" key="2">
    <citation type="submission" date="2024-06" db="UniProtKB">
        <authorList>
            <consortium name="EnsemblMetazoa"/>
        </authorList>
    </citation>
    <scope>IDENTIFICATION</scope>
</reference>
<evidence type="ECO:0000256" key="4">
    <source>
        <dbReference type="ARBA" id="ARBA00022729"/>
    </source>
</evidence>
<evidence type="ECO:0000256" key="3">
    <source>
        <dbReference type="ARBA" id="ARBA00022670"/>
    </source>
</evidence>
<dbReference type="Pfam" id="PF00450">
    <property type="entry name" value="Peptidase_S10"/>
    <property type="match status" value="1"/>
</dbReference>
<evidence type="ECO:0000256" key="6">
    <source>
        <dbReference type="ARBA" id="ARBA00023180"/>
    </source>
</evidence>
<dbReference type="EnsemblMetazoa" id="XM_003390940.3">
    <property type="protein sequence ID" value="XP_003390988.3"/>
    <property type="gene ID" value="LOC100639462"/>
</dbReference>
<reference evidence="9" key="1">
    <citation type="journal article" date="2010" name="Nature">
        <title>The Amphimedon queenslandica genome and the evolution of animal complexity.</title>
        <authorList>
            <person name="Srivastava M."/>
            <person name="Simakov O."/>
            <person name="Chapman J."/>
            <person name="Fahey B."/>
            <person name="Gauthier M.E."/>
            <person name="Mitros T."/>
            <person name="Richards G.S."/>
            <person name="Conaco C."/>
            <person name="Dacre M."/>
            <person name="Hellsten U."/>
            <person name="Larroux C."/>
            <person name="Putnam N.H."/>
            <person name="Stanke M."/>
            <person name="Adamska M."/>
            <person name="Darling A."/>
            <person name="Degnan S.M."/>
            <person name="Oakley T.H."/>
            <person name="Plachetzki D.C."/>
            <person name="Zhai Y."/>
            <person name="Adamski M."/>
            <person name="Calcino A."/>
            <person name="Cummins S.F."/>
            <person name="Goodstein D.M."/>
            <person name="Harris C."/>
            <person name="Jackson D.J."/>
            <person name="Leys S.P."/>
            <person name="Shu S."/>
            <person name="Woodcroft B.J."/>
            <person name="Vervoort M."/>
            <person name="Kosik K.S."/>
            <person name="Manning G."/>
            <person name="Degnan B.M."/>
            <person name="Rokhsar D.S."/>
        </authorList>
    </citation>
    <scope>NUCLEOTIDE SEQUENCE [LARGE SCALE GENOMIC DNA]</scope>
</reference>
<evidence type="ECO:0000313" key="8">
    <source>
        <dbReference type="EnsemblMetazoa" id="XP_003390988.3"/>
    </source>
</evidence>
<dbReference type="InterPro" id="IPR018202">
    <property type="entry name" value="Ser_caboxypep_ser_AS"/>
</dbReference>
<keyword evidence="2 7" id="KW-0121">Carboxypeptidase</keyword>
<dbReference type="GeneID" id="100639462"/>
<dbReference type="Gene3D" id="3.40.50.1820">
    <property type="entry name" value="alpha/beta hydrolase"/>
    <property type="match status" value="1"/>
</dbReference>
<dbReference type="Proteomes" id="UP000007879">
    <property type="component" value="Unassembled WGS sequence"/>
</dbReference>
<dbReference type="SUPFAM" id="SSF53474">
    <property type="entry name" value="alpha/beta-Hydrolases"/>
    <property type="match status" value="1"/>
</dbReference>
<keyword evidence="6" id="KW-0325">Glycoprotein</keyword>
<keyword evidence="5 7" id="KW-0378">Hydrolase</keyword>
<evidence type="ECO:0000256" key="5">
    <source>
        <dbReference type="ARBA" id="ARBA00022801"/>
    </source>
</evidence>
<evidence type="ECO:0000256" key="7">
    <source>
        <dbReference type="RuleBase" id="RU361156"/>
    </source>
</evidence>
<evidence type="ECO:0000256" key="1">
    <source>
        <dbReference type="ARBA" id="ARBA00009431"/>
    </source>
</evidence>
<accession>A0AAN0IJ45</accession>
<evidence type="ECO:0000313" key="9">
    <source>
        <dbReference type="Proteomes" id="UP000007879"/>
    </source>
</evidence>